<keyword evidence="2" id="KW-1185">Reference proteome</keyword>
<organism evidence="1 2">
    <name type="scientific">Deefgea chitinilytica</name>
    <dbReference type="NCBI Taxonomy" id="570276"/>
    <lineage>
        <taxon>Bacteria</taxon>
        <taxon>Pseudomonadati</taxon>
        <taxon>Pseudomonadota</taxon>
        <taxon>Betaproteobacteria</taxon>
        <taxon>Neisseriales</taxon>
        <taxon>Chitinibacteraceae</taxon>
        <taxon>Deefgea</taxon>
    </lineage>
</organism>
<proteinExistence type="predicted"/>
<accession>A0ABS2C9Z9</accession>
<protein>
    <submittedName>
        <fullName evidence="1">Uncharacterized protein</fullName>
    </submittedName>
</protein>
<comment type="caution">
    <text evidence="1">The sequence shown here is derived from an EMBL/GenBank/DDBJ whole genome shotgun (WGS) entry which is preliminary data.</text>
</comment>
<dbReference type="Proteomes" id="UP001195660">
    <property type="component" value="Unassembled WGS sequence"/>
</dbReference>
<sequence>MNADYRNAPQGHGSISLSDGSIFTLDPYPSTELNDRYIDCHLTPACSICSQLHAYWHTCSHWTSKLGSRLMQHKT</sequence>
<reference evidence="1 2" key="1">
    <citation type="submission" date="2019-11" db="EMBL/GenBank/DDBJ databases">
        <title>Novel Deefgea species.</title>
        <authorList>
            <person name="Han J.-H."/>
        </authorList>
    </citation>
    <scope>NUCLEOTIDE SEQUENCE [LARGE SCALE GENOMIC DNA]</scope>
    <source>
        <strain evidence="1 2">LMG 24817</strain>
    </source>
</reference>
<dbReference type="EMBL" id="WOFE01000001">
    <property type="protein sequence ID" value="MBM5570201.1"/>
    <property type="molecule type" value="Genomic_DNA"/>
</dbReference>
<evidence type="ECO:0000313" key="1">
    <source>
        <dbReference type="EMBL" id="MBM5570201.1"/>
    </source>
</evidence>
<name>A0ABS2C9Z9_9NEIS</name>
<gene>
    <name evidence="1" type="ORF">GM173_01240</name>
</gene>
<dbReference type="RefSeq" id="WP_203569514.1">
    <property type="nucleotide sequence ID" value="NZ_WOFE01000001.1"/>
</dbReference>
<evidence type="ECO:0000313" key="2">
    <source>
        <dbReference type="Proteomes" id="UP001195660"/>
    </source>
</evidence>